<evidence type="ECO:0000313" key="1">
    <source>
        <dbReference type="EMBL" id="CAA3008003.1"/>
    </source>
</evidence>
<organism evidence="1 2">
    <name type="scientific">Olea europaea subsp. europaea</name>
    <dbReference type="NCBI Taxonomy" id="158383"/>
    <lineage>
        <taxon>Eukaryota</taxon>
        <taxon>Viridiplantae</taxon>
        <taxon>Streptophyta</taxon>
        <taxon>Embryophyta</taxon>
        <taxon>Tracheophyta</taxon>
        <taxon>Spermatophyta</taxon>
        <taxon>Magnoliopsida</taxon>
        <taxon>eudicotyledons</taxon>
        <taxon>Gunneridae</taxon>
        <taxon>Pentapetalae</taxon>
        <taxon>asterids</taxon>
        <taxon>lamiids</taxon>
        <taxon>Lamiales</taxon>
        <taxon>Oleaceae</taxon>
        <taxon>Oleeae</taxon>
        <taxon>Olea</taxon>
    </lineage>
</organism>
<dbReference type="AlphaFoldDB" id="A0A8S0TVK1"/>
<accession>A0A8S0TVK1</accession>
<dbReference type="OrthoDB" id="407275at2759"/>
<dbReference type="Proteomes" id="UP000594638">
    <property type="component" value="Unassembled WGS sequence"/>
</dbReference>
<name>A0A8S0TVK1_OLEEU</name>
<dbReference type="EMBL" id="CACTIH010007289">
    <property type="protein sequence ID" value="CAA3008003.1"/>
    <property type="molecule type" value="Genomic_DNA"/>
</dbReference>
<evidence type="ECO:0000313" key="2">
    <source>
        <dbReference type="Proteomes" id="UP000594638"/>
    </source>
</evidence>
<dbReference type="PANTHER" id="PTHR32448">
    <property type="entry name" value="OS08G0158400 PROTEIN"/>
    <property type="match status" value="1"/>
</dbReference>
<protein>
    <submittedName>
        <fullName evidence="1">Reticuline oxidase</fullName>
    </submittedName>
</protein>
<sequence>MIELGKIGMVFNTYGVKMDKIRKSAMPFRHLQGTSSNYSILQKCDQDDAASVKKYVEQTKTFHSNMAPLVSKNPREVFLNYRDLDIMILALLNTVKTLAMKQR</sequence>
<comment type="caution">
    <text evidence="1">The sequence shown here is derived from an EMBL/GenBank/DDBJ whole genome shotgun (WGS) entry which is preliminary data.</text>
</comment>
<gene>
    <name evidence="1" type="ORF">OLEA9_D003697</name>
</gene>
<feature type="non-terminal residue" evidence="1">
    <location>
        <position position="103"/>
    </location>
</feature>
<reference evidence="1 2" key="1">
    <citation type="submission" date="2019-12" db="EMBL/GenBank/DDBJ databases">
        <authorList>
            <person name="Alioto T."/>
            <person name="Alioto T."/>
            <person name="Gomez Garrido J."/>
        </authorList>
    </citation>
    <scope>NUCLEOTIDE SEQUENCE [LARGE SCALE GENOMIC DNA]</scope>
</reference>
<keyword evidence="2" id="KW-1185">Reference proteome</keyword>
<proteinExistence type="predicted"/>
<dbReference type="Gene3D" id="3.40.462.20">
    <property type="match status" value="1"/>
</dbReference>
<dbReference type="Gramene" id="OE9D003697T1">
    <property type="protein sequence ID" value="OE9D003697C1"/>
    <property type="gene ID" value="OE9D003697"/>
</dbReference>